<gene>
    <name evidence="5" type="ORF">Ahy_B06g086126</name>
</gene>
<dbReference type="PROSITE" id="PS51375">
    <property type="entry name" value="PPR"/>
    <property type="match status" value="5"/>
</dbReference>
<dbReference type="Proteomes" id="UP000289738">
    <property type="component" value="Chromosome B06"/>
</dbReference>
<sequence>MSWRTLFSRHKKLTPFLQFSQNAPFRSSIFHPLPFPPSTATATSRNFHSSRVTAQLGAQLGSQLRNSLVPSGSIADEEDADGTMNEFLSRFVWMMRKKVRESYPDSDKGTVDTMLLVIVERVVSELEKGGFDGVLGAATATFRPGDNGDFSEDLWRTVWEVSNNVIEGMNKERKKEKMKGFLQCDEVKQMCRFAGEVGIRGDLLRELRFKWAREKMEEHEFYEGLECMRKEAEAEEHEEEEQGGTEHGDAGVGVAEEGGKVVGLPKRKGKIRYKIYGLDLSDPKWARVADRIHEAGEVMWPKEAKPITGKSKIVTENILKLKEEEGSDELLRLLAEWVELLQPSRVDWKSLLDGLKQQNPPLYYKVAEIVLTEDSFQTTISDYCRLIDAYAKENRFEDVERMVKKMNEKGMVPDASAATELLHMYCKAGNLERAKQAFEILKAQGFQPNVKVYTALIMAYVNSNDPAKGEYLLREMDTKDVKPTKEIYMALLRAFSKRGEVTGAERISTMMQFAGFQQTKETCTLLVEAHANAGNPDAARRNFDYMKNLGHKPDDRCTASMIVAYEKKNLLDKALELLLKLEKDGFVPGVATYSVLVDWMSRLLLVDEAEHLLGKIAQQGEAPPFKVQVSLCDMYARAGNEKKALQALGAVEARKDELEHADFERIIQSLLAGGFEQDARRMCGIMEAQGFALSESLRMALLKPSRKFPKFR</sequence>
<keyword evidence="1" id="KW-0677">Repeat</keyword>
<dbReference type="Gramene" id="arahy.Tifrunner.gnm2.ann2.Ah06g463700.1">
    <property type="protein sequence ID" value="arahy.Tifrunner.gnm2.ann2.Ah06g463700.1-CDS"/>
    <property type="gene ID" value="arahy.Tifrunner.gnm2.ann2.Ah06g463700"/>
</dbReference>
<dbReference type="Pfam" id="PF01535">
    <property type="entry name" value="PPR"/>
    <property type="match status" value="2"/>
</dbReference>
<dbReference type="NCBIfam" id="TIGR00756">
    <property type="entry name" value="PPR"/>
    <property type="match status" value="4"/>
</dbReference>
<feature type="domain" description="PROP1-like PPR" evidence="4">
    <location>
        <begin position="432"/>
        <end position="546"/>
    </location>
</feature>
<dbReference type="PANTHER" id="PTHR46862">
    <property type="entry name" value="OS07G0661900 PROTEIN"/>
    <property type="match status" value="1"/>
</dbReference>
<feature type="repeat" description="PPR" evidence="2">
    <location>
        <begin position="379"/>
        <end position="413"/>
    </location>
</feature>
<comment type="caution">
    <text evidence="5">The sequence shown here is derived from an EMBL/GenBank/DDBJ whole genome shotgun (WGS) entry which is preliminary data.</text>
</comment>
<feature type="repeat" description="PPR" evidence="2">
    <location>
        <begin position="519"/>
        <end position="553"/>
    </location>
</feature>
<feature type="repeat" description="PPR" evidence="2">
    <location>
        <begin position="554"/>
        <end position="588"/>
    </location>
</feature>
<evidence type="ECO:0000256" key="3">
    <source>
        <dbReference type="SAM" id="MobiDB-lite"/>
    </source>
</evidence>
<dbReference type="Gene3D" id="1.25.40.10">
    <property type="entry name" value="Tetratricopeptide repeat domain"/>
    <property type="match status" value="2"/>
</dbReference>
<reference evidence="5 6" key="1">
    <citation type="submission" date="2019-01" db="EMBL/GenBank/DDBJ databases">
        <title>Sequencing of cultivated peanut Arachis hypogaea provides insights into genome evolution and oil improvement.</title>
        <authorList>
            <person name="Chen X."/>
        </authorList>
    </citation>
    <scope>NUCLEOTIDE SEQUENCE [LARGE SCALE GENOMIC DNA]</scope>
    <source>
        <strain evidence="6">cv. Fuhuasheng</strain>
        <tissue evidence="5">Leaves</tissue>
    </source>
</reference>
<feature type="repeat" description="PPR" evidence="2">
    <location>
        <begin position="414"/>
        <end position="448"/>
    </location>
</feature>
<dbReference type="OrthoDB" id="185373at2759"/>
<accession>A0A444YWU7</accession>
<organism evidence="5 6">
    <name type="scientific">Arachis hypogaea</name>
    <name type="common">Peanut</name>
    <dbReference type="NCBI Taxonomy" id="3818"/>
    <lineage>
        <taxon>Eukaryota</taxon>
        <taxon>Viridiplantae</taxon>
        <taxon>Streptophyta</taxon>
        <taxon>Embryophyta</taxon>
        <taxon>Tracheophyta</taxon>
        <taxon>Spermatophyta</taxon>
        <taxon>Magnoliopsida</taxon>
        <taxon>eudicotyledons</taxon>
        <taxon>Gunneridae</taxon>
        <taxon>Pentapetalae</taxon>
        <taxon>rosids</taxon>
        <taxon>fabids</taxon>
        <taxon>Fabales</taxon>
        <taxon>Fabaceae</taxon>
        <taxon>Papilionoideae</taxon>
        <taxon>50 kb inversion clade</taxon>
        <taxon>dalbergioids sensu lato</taxon>
        <taxon>Dalbergieae</taxon>
        <taxon>Pterocarpus clade</taxon>
        <taxon>Arachis</taxon>
    </lineage>
</organism>
<evidence type="ECO:0000313" key="5">
    <source>
        <dbReference type="EMBL" id="RYR06388.1"/>
    </source>
</evidence>
<dbReference type="EMBL" id="SDMP01000016">
    <property type="protein sequence ID" value="RYR06388.1"/>
    <property type="molecule type" value="Genomic_DNA"/>
</dbReference>
<dbReference type="PANTHER" id="PTHR46862:SF2">
    <property type="entry name" value="OS02G0611400 PROTEIN"/>
    <property type="match status" value="1"/>
</dbReference>
<protein>
    <recommendedName>
        <fullName evidence="4">PROP1-like PPR domain-containing protein</fullName>
    </recommendedName>
</protein>
<evidence type="ECO:0000256" key="1">
    <source>
        <dbReference type="ARBA" id="ARBA00022737"/>
    </source>
</evidence>
<evidence type="ECO:0000259" key="4">
    <source>
        <dbReference type="Pfam" id="PF17177"/>
    </source>
</evidence>
<dbReference type="SMR" id="A0A444YWU7"/>
<dbReference type="InterPro" id="IPR011990">
    <property type="entry name" value="TPR-like_helical_dom_sf"/>
</dbReference>
<evidence type="ECO:0000256" key="2">
    <source>
        <dbReference type="PROSITE-ProRule" id="PRU00708"/>
    </source>
</evidence>
<proteinExistence type="predicted"/>
<dbReference type="STRING" id="3818.A0A444YWU7"/>
<feature type="region of interest" description="Disordered" evidence="3">
    <location>
        <begin position="232"/>
        <end position="256"/>
    </location>
</feature>
<dbReference type="Pfam" id="PF17177">
    <property type="entry name" value="PPR_long"/>
    <property type="match status" value="1"/>
</dbReference>
<feature type="compositionally biased region" description="Acidic residues" evidence="3">
    <location>
        <begin position="233"/>
        <end position="243"/>
    </location>
</feature>
<dbReference type="Gramene" id="arahy.Tifrunner.gnm2.ann2.Ah16g543300.1">
    <property type="protein sequence ID" value="arahy.Tifrunner.gnm2.ann2.Ah16g543300.1-CDS"/>
    <property type="gene ID" value="arahy.Tifrunner.gnm2.ann2.Ah16g543300"/>
</dbReference>
<name>A0A444YWU7_ARAHY</name>
<dbReference type="InterPro" id="IPR033443">
    <property type="entry name" value="PROP1-like_PPR_dom"/>
</dbReference>
<dbReference type="AlphaFoldDB" id="A0A444YWU7"/>
<evidence type="ECO:0000313" key="6">
    <source>
        <dbReference type="Proteomes" id="UP000289738"/>
    </source>
</evidence>
<dbReference type="InterPro" id="IPR002885">
    <property type="entry name" value="PPR_rpt"/>
</dbReference>
<keyword evidence="6" id="KW-1185">Reference proteome</keyword>
<feature type="repeat" description="PPR" evidence="2">
    <location>
        <begin position="449"/>
        <end position="483"/>
    </location>
</feature>